<dbReference type="RefSeq" id="WP_187571262.1">
    <property type="nucleotide sequence ID" value="NZ_CP060711.1"/>
</dbReference>
<accession>A0A7G9QVZ2</accession>
<evidence type="ECO:0000313" key="3">
    <source>
        <dbReference type="Proteomes" id="UP000515977"/>
    </source>
</evidence>
<keyword evidence="1" id="KW-0472">Membrane</keyword>
<dbReference type="AlphaFoldDB" id="A0A7G9QVZ2"/>
<feature type="transmembrane region" description="Helical" evidence="1">
    <location>
        <begin position="36"/>
        <end position="54"/>
    </location>
</feature>
<gene>
    <name evidence="2" type="ORF">H9L17_05095</name>
</gene>
<evidence type="ECO:0000256" key="1">
    <source>
        <dbReference type="SAM" id="Phobius"/>
    </source>
</evidence>
<keyword evidence="1" id="KW-0812">Transmembrane</keyword>
<protein>
    <submittedName>
        <fullName evidence="2">Uncharacterized protein</fullName>
    </submittedName>
</protein>
<dbReference type="KEGG" id="tbv:H9L17_05095"/>
<dbReference type="Proteomes" id="UP000515977">
    <property type="component" value="Chromosome"/>
</dbReference>
<proteinExistence type="predicted"/>
<feature type="transmembrane region" description="Helical" evidence="1">
    <location>
        <begin position="86"/>
        <end position="105"/>
    </location>
</feature>
<feature type="transmembrane region" description="Helical" evidence="1">
    <location>
        <begin position="12"/>
        <end position="30"/>
    </location>
</feature>
<feature type="transmembrane region" description="Helical" evidence="1">
    <location>
        <begin position="61"/>
        <end position="80"/>
    </location>
</feature>
<dbReference type="EMBL" id="CP060711">
    <property type="protein sequence ID" value="QNN47517.1"/>
    <property type="molecule type" value="Genomic_DNA"/>
</dbReference>
<name>A0A7G9QVZ2_9GAMM</name>
<reference evidence="2 3" key="1">
    <citation type="submission" date="2020-08" db="EMBL/GenBank/DDBJ databases">
        <title>Genome sequence of Thermomonas brevis KACC 16975T.</title>
        <authorList>
            <person name="Hyun D.-W."/>
            <person name="Bae J.-W."/>
        </authorList>
    </citation>
    <scope>NUCLEOTIDE SEQUENCE [LARGE SCALE GENOMIC DNA]</scope>
    <source>
        <strain evidence="2 3">KACC 16975</strain>
    </source>
</reference>
<sequence length="115" mass="11892">MRLDLDLKAIGYGVLTFVLGVAAIAFLGNVLAPQSFIALAALIPIATGSMASHYAPPRHYIHGAAATTIGAILVMAPLLLIPGPSISVAAILPLYIALGCLGTFIERISNRRSSP</sequence>
<keyword evidence="3" id="KW-1185">Reference proteome</keyword>
<evidence type="ECO:0000313" key="2">
    <source>
        <dbReference type="EMBL" id="QNN47517.1"/>
    </source>
</evidence>
<organism evidence="2 3">
    <name type="scientific">Thermomonas brevis</name>
    <dbReference type="NCBI Taxonomy" id="215691"/>
    <lineage>
        <taxon>Bacteria</taxon>
        <taxon>Pseudomonadati</taxon>
        <taxon>Pseudomonadota</taxon>
        <taxon>Gammaproteobacteria</taxon>
        <taxon>Lysobacterales</taxon>
        <taxon>Lysobacteraceae</taxon>
        <taxon>Thermomonas</taxon>
    </lineage>
</organism>
<keyword evidence="1" id="KW-1133">Transmembrane helix</keyword>